<keyword evidence="2 6" id="KW-0812">Transmembrane</keyword>
<dbReference type="PANTHER" id="PTHR35042:SF1">
    <property type="entry name" value="DUF1772-DOMAIN-CONTAINING PROTEIN"/>
    <property type="match status" value="1"/>
</dbReference>
<feature type="transmembrane region" description="Helical" evidence="6">
    <location>
        <begin position="23"/>
        <end position="43"/>
    </location>
</feature>
<reference evidence="7 8" key="1">
    <citation type="submission" date="2013-03" db="EMBL/GenBank/DDBJ databases">
        <title>The Genome Sequence of Capronia epimyces CBS 606.96.</title>
        <authorList>
            <consortium name="The Broad Institute Genomics Platform"/>
            <person name="Cuomo C."/>
            <person name="de Hoog S."/>
            <person name="Gorbushina A."/>
            <person name="Walker B."/>
            <person name="Young S.K."/>
            <person name="Zeng Q."/>
            <person name="Gargeya S."/>
            <person name="Fitzgerald M."/>
            <person name="Haas B."/>
            <person name="Abouelleil A."/>
            <person name="Allen A.W."/>
            <person name="Alvarado L."/>
            <person name="Arachchi H.M."/>
            <person name="Berlin A.M."/>
            <person name="Chapman S.B."/>
            <person name="Gainer-Dewar J."/>
            <person name="Goldberg J."/>
            <person name="Griggs A."/>
            <person name="Gujja S."/>
            <person name="Hansen M."/>
            <person name="Howarth C."/>
            <person name="Imamovic A."/>
            <person name="Ireland A."/>
            <person name="Larimer J."/>
            <person name="McCowan C."/>
            <person name="Murphy C."/>
            <person name="Pearson M."/>
            <person name="Poon T.W."/>
            <person name="Priest M."/>
            <person name="Roberts A."/>
            <person name="Saif S."/>
            <person name="Shea T."/>
            <person name="Sisk P."/>
            <person name="Sykes S."/>
            <person name="Wortman J."/>
            <person name="Nusbaum C."/>
            <person name="Birren B."/>
        </authorList>
    </citation>
    <scope>NUCLEOTIDE SEQUENCE [LARGE SCALE GENOMIC DNA]</scope>
    <source>
        <strain evidence="7 8">CBS 606.96</strain>
    </source>
</reference>
<dbReference type="InterPro" id="IPR013901">
    <property type="entry name" value="Anthrone_oxy"/>
</dbReference>
<evidence type="ECO:0000313" key="8">
    <source>
        <dbReference type="Proteomes" id="UP000019478"/>
    </source>
</evidence>
<evidence type="ECO:0000256" key="5">
    <source>
        <dbReference type="ARBA" id="ARBA00034313"/>
    </source>
</evidence>
<organism evidence="7 8">
    <name type="scientific">Capronia epimyces CBS 606.96</name>
    <dbReference type="NCBI Taxonomy" id="1182542"/>
    <lineage>
        <taxon>Eukaryota</taxon>
        <taxon>Fungi</taxon>
        <taxon>Dikarya</taxon>
        <taxon>Ascomycota</taxon>
        <taxon>Pezizomycotina</taxon>
        <taxon>Eurotiomycetes</taxon>
        <taxon>Chaetothyriomycetidae</taxon>
        <taxon>Chaetothyriales</taxon>
        <taxon>Herpotrichiellaceae</taxon>
        <taxon>Capronia</taxon>
    </lineage>
</organism>
<dbReference type="STRING" id="1182542.W9Y9W1"/>
<comment type="caution">
    <text evidence="7">The sequence shown here is derived from an EMBL/GenBank/DDBJ whole genome shotgun (WGS) entry which is preliminary data.</text>
</comment>
<dbReference type="EMBL" id="AMGY01000002">
    <property type="protein sequence ID" value="EXJ89642.1"/>
    <property type="molecule type" value="Genomic_DNA"/>
</dbReference>
<gene>
    <name evidence="7" type="ORF">A1O3_02709</name>
</gene>
<dbReference type="GO" id="GO:0016020">
    <property type="term" value="C:membrane"/>
    <property type="evidence" value="ECO:0007669"/>
    <property type="project" value="UniProtKB-SubCell"/>
</dbReference>
<dbReference type="PANTHER" id="PTHR35042">
    <property type="entry name" value="ANTHRONE OXYGENASE ENCC"/>
    <property type="match status" value="1"/>
</dbReference>
<feature type="transmembrane region" description="Helical" evidence="6">
    <location>
        <begin position="93"/>
        <end position="111"/>
    </location>
</feature>
<evidence type="ECO:0000256" key="2">
    <source>
        <dbReference type="ARBA" id="ARBA00022692"/>
    </source>
</evidence>
<sequence>MSGQVHRLVPVAKVVGLASSSMLTAYIASFSIATVPALSAAPVSTTDIAKQWNYAFELGRSTAPPFAVTCASCFAFLAYQSRHIKGSLPVTPSFLYAAAAIIAPCIVPYTLTIMAPTISAIVSKAQGKANAPSEAETKALLEKWRGQNMQRAYITGTAAVLSAIAILA</sequence>
<dbReference type="HOGENOM" id="CLU_105974_2_2_1"/>
<dbReference type="Proteomes" id="UP000019478">
    <property type="component" value="Unassembled WGS sequence"/>
</dbReference>
<comment type="subcellular location">
    <subcellularLocation>
        <location evidence="1">Membrane</location>
        <topology evidence="1">Multi-pass membrane protein</topology>
    </subcellularLocation>
</comment>
<keyword evidence="8" id="KW-1185">Reference proteome</keyword>
<dbReference type="eggNOG" id="ENOG502SBMN">
    <property type="taxonomic scope" value="Eukaryota"/>
</dbReference>
<feature type="transmembrane region" description="Helical" evidence="6">
    <location>
        <begin position="63"/>
        <end position="81"/>
    </location>
</feature>
<dbReference type="GeneID" id="19166839"/>
<evidence type="ECO:0000256" key="1">
    <source>
        <dbReference type="ARBA" id="ARBA00004141"/>
    </source>
</evidence>
<keyword evidence="3 6" id="KW-1133">Transmembrane helix</keyword>
<evidence type="ECO:0000256" key="3">
    <source>
        <dbReference type="ARBA" id="ARBA00022989"/>
    </source>
</evidence>
<comment type="similarity">
    <text evidence="5">Belongs to the anthrone oxygenase family.</text>
</comment>
<protein>
    <recommendedName>
        <fullName evidence="9">DUF1772 domain-containing protein</fullName>
    </recommendedName>
</protein>
<accession>W9Y9W1</accession>
<dbReference type="OrthoDB" id="5954308at2759"/>
<proteinExistence type="inferred from homology"/>
<evidence type="ECO:0000313" key="7">
    <source>
        <dbReference type="EMBL" id="EXJ89642.1"/>
    </source>
</evidence>
<evidence type="ECO:0008006" key="9">
    <source>
        <dbReference type="Google" id="ProtNLM"/>
    </source>
</evidence>
<evidence type="ECO:0000256" key="6">
    <source>
        <dbReference type="SAM" id="Phobius"/>
    </source>
</evidence>
<evidence type="ECO:0000256" key="4">
    <source>
        <dbReference type="ARBA" id="ARBA00023136"/>
    </source>
</evidence>
<dbReference type="RefSeq" id="XP_007731039.1">
    <property type="nucleotide sequence ID" value="XM_007732849.1"/>
</dbReference>
<dbReference type="Pfam" id="PF08592">
    <property type="entry name" value="Anthrone_oxy"/>
    <property type="match status" value="1"/>
</dbReference>
<name>W9Y9W1_9EURO</name>
<dbReference type="AlphaFoldDB" id="W9Y9W1"/>
<keyword evidence="4 6" id="KW-0472">Membrane</keyword>